<evidence type="ECO:0000256" key="7">
    <source>
        <dbReference type="ARBA" id="ARBA00023170"/>
    </source>
</evidence>
<dbReference type="EMBL" id="BEZZ01003797">
    <property type="protein sequence ID" value="GCC16461.1"/>
    <property type="molecule type" value="Genomic_DNA"/>
</dbReference>
<evidence type="ECO:0000313" key="10">
    <source>
        <dbReference type="Proteomes" id="UP000287033"/>
    </source>
</evidence>
<dbReference type="InterPro" id="IPR013783">
    <property type="entry name" value="Ig-like_fold"/>
</dbReference>
<dbReference type="AlphaFoldDB" id="A0A401RE78"/>
<dbReference type="InterPro" id="IPR050449">
    <property type="entry name" value="Ephrin_rcpt_TKs"/>
</dbReference>
<evidence type="ECO:0000256" key="6">
    <source>
        <dbReference type="ARBA" id="ARBA00023136"/>
    </source>
</evidence>
<dbReference type="Gene3D" id="3.80.20.20">
    <property type="entry name" value="Receptor L-domain"/>
    <property type="match status" value="1"/>
</dbReference>
<dbReference type="Proteomes" id="UP000287033">
    <property type="component" value="Unassembled WGS sequence"/>
</dbReference>
<reference evidence="9 10" key="1">
    <citation type="journal article" date="2018" name="Nat. Ecol. Evol.">
        <title>Shark genomes provide insights into elasmobranch evolution and the origin of vertebrates.</title>
        <authorList>
            <person name="Hara Y"/>
            <person name="Yamaguchi K"/>
            <person name="Onimaru K"/>
            <person name="Kadota M"/>
            <person name="Koyanagi M"/>
            <person name="Keeley SD"/>
            <person name="Tatsumi K"/>
            <person name="Tanaka K"/>
            <person name="Motone F"/>
            <person name="Kageyama Y"/>
            <person name="Nozu R"/>
            <person name="Adachi N"/>
            <person name="Nishimura O"/>
            <person name="Nakagawa R"/>
            <person name="Tanegashima C"/>
            <person name="Kiyatake I"/>
            <person name="Matsumoto R"/>
            <person name="Murakumo K"/>
            <person name="Nishida K"/>
            <person name="Terakita A"/>
            <person name="Kuratani S"/>
            <person name="Sato K"/>
            <person name="Hyodo S Kuraku.S."/>
        </authorList>
    </citation>
    <scope>NUCLEOTIDE SEQUENCE [LARGE SCALE GENOMIC DNA]</scope>
</reference>
<dbReference type="GO" id="GO:0005886">
    <property type="term" value="C:plasma membrane"/>
    <property type="evidence" value="ECO:0007669"/>
    <property type="project" value="TreeGrafter"/>
</dbReference>
<keyword evidence="5" id="KW-1133">Transmembrane helix</keyword>
<gene>
    <name evidence="9" type="ORF">chiPu_0021377</name>
</gene>
<keyword evidence="4" id="KW-0067">ATP-binding</keyword>
<comment type="subcellular location">
    <subcellularLocation>
        <location evidence="1">Membrane</location>
        <topology evidence="1">Single-pass membrane protein</topology>
    </subcellularLocation>
</comment>
<feature type="domain" description="Fibronectin type-III" evidence="8">
    <location>
        <begin position="216"/>
        <end position="320"/>
    </location>
</feature>
<dbReference type="PANTHER" id="PTHR46877">
    <property type="entry name" value="EPH RECEPTOR A5"/>
    <property type="match status" value="1"/>
</dbReference>
<keyword evidence="3" id="KW-0547">Nucleotide-binding</keyword>
<dbReference type="Pfam" id="PF01030">
    <property type="entry name" value="Recep_L_domain"/>
    <property type="match status" value="1"/>
</dbReference>
<dbReference type="OrthoDB" id="5809444at2759"/>
<comment type="caution">
    <text evidence="9">The sequence shown here is derived from an EMBL/GenBank/DDBJ whole genome shotgun (WGS) entry which is preliminary data.</text>
</comment>
<name>A0A401RE78_CHIPU</name>
<feature type="domain" description="Fibronectin type-III" evidence="8">
    <location>
        <begin position="92"/>
        <end position="212"/>
    </location>
</feature>
<dbReference type="InterPro" id="IPR000494">
    <property type="entry name" value="Rcpt_L-dom"/>
</dbReference>
<evidence type="ECO:0000256" key="2">
    <source>
        <dbReference type="ARBA" id="ARBA00022692"/>
    </source>
</evidence>
<proteinExistence type="predicted"/>
<keyword evidence="10" id="KW-1185">Reference proteome</keyword>
<dbReference type="GO" id="GO:0005524">
    <property type="term" value="F:ATP binding"/>
    <property type="evidence" value="ECO:0007669"/>
    <property type="project" value="UniProtKB-KW"/>
</dbReference>
<dbReference type="PANTHER" id="PTHR46877:SF14">
    <property type="entry name" value="RECEPTOR PROTEIN-TYROSINE KINASE"/>
    <property type="match status" value="1"/>
</dbReference>
<evidence type="ECO:0000313" key="9">
    <source>
        <dbReference type="EMBL" id="GCC16461.1"/>
    </source>
</evidence>
<dbReference type="STRING" id="137246.A0A401RE78"/>
<organism evidence="9 10">
    <name type="scientific">Chiloscyllium punctatum</name>
    <name type="common">Brownbanded bambooshark</name>
    <name type="synonym">Hemiscyllium punctatum</name>
    <dbReference type="NCBI Taxonomy" id="137246"/>
    <lineage>
        <taxon>Eukaryota</taxon>
        <taxon>Metazoa</taxon>
        <taxon>Chordata</taxon>
        <taxon>Craniata</taxon>
        <taxon>Vertebrata</taxon>
        <taxon>Chondrichthyes</taxon>
        <taxon>Elasmobranchii</taxon>
        <taxon>Galeomorphii</taxon>
        <taxon>Galeoidea</taxon>
        <taxon>Orectolobiformes</taxon>
        <taxon>Hemiscylliidae</taxon>
        <taxon>Chiloscyllium</taxon>
    </lineage>
</organism>
<evidence type="ECO:0000256" key="3">
    <source>
        <dbReference type="ARBA" id="ARBA00022741"/>
    </source>
</evidence>
<dbReference type="SMART" id="SM00060">
    <property type="entry name" value="FN3"/>
    <property type="match status" value="2"/>
</dbReference>
<accession>A0A401RE78</accession>
<keyword evidence="7" id="KW-0675">Receptor</keyword>
<dbReference type="SUPFAM" id="SSF49265">
    <property type="entry name" value="Fibronectin type III"/>
    <property type="match status" value="2"/>
</dbReference>
<dbReference type="InterPro" id="IPR036941">
    <property type="entry name" value="Rcpt_L-dom_sf"/>
</dbReference>
<evidence type="ECO:0000256" key="4">
    <source>
        <dbReference type="ARBA" id="ARBA00022840"/>
    </source>
</evidence>
<keyword evidence="6" id="KW-0472">Membrane</keyword>
<dbReference type="InterPro" id="IPR036116">
    <property type="entry name" value="FN3_sf"/>
</dbReference>
<protein>
    <recommendedName>
        <fullName evidence="8">Fibronectin type-III domain-containing protein</fullName>
    </recommendedName>
</protein>
<dbReference type="CDD" id="cd00063">
    <property type="entry name" value="FN3"/>
    <property type="match status" value="2"/>
</dbReference>
<dbReference type="InterPro" id="IPR003961">
    <property type="entry name" value="FN3_dom"/>
</dbReference>
<dbReference type="Gene3D" id="2.60.40.10">
    <property type="entry name" value="Immunoglobulins"/>
    <property type="match status" value="2"/>
</dbReference>
<sequence>MYVTQHGTELPKCYHQADWNYSFYVLDNQNLQQLWDWSRHNLTIKQGKIYFAFNPKLCVSEIYRMVEVAGVKGRQGSADMEQRTNGDRASCESHILKFTANSTAKNRILLKWERYRPPDYRDLISFIVYYKEAPFQNLTEYDGQDACGSNSWSMVDVDLPQSKTQEPGVYLTNLKPWTQYAIFVKAITLATSEDGRNHGAKSEIIYMKTNASVPSVPLDVLSMSNSSSQLVVRWKPPAFSNGNITYYLVRWQQQPEDTELYKHDYCHKGMKLPTRISATGAIDLEGEGDADSKQSGKTEHGQCCTCPKSPDELKAEAEEVMFQKSFENFLHNSIFMPR</sequence>
<keyword evidence="2" id="KW-0812">Transmembrane</keyword>
<dbReference type="OMA" id="KCAPDES"/>
<evidence type="ECO:0000259" key="8">
    <source>
        <dbReference type="PROSITE" id="PS50853"/>
    </source>
</evidence>
<evidence type="ECO:0000256" key="5">
    <source>
        <dbReference type="ARBA" id="ARBA00022989"/>
    </source>
</evidence>
<evidence type="ECO:0000256" key="1">
    <source>
        <dbReference type="ARBA" id="ARBA00004167"/>
    </source>
</evidence>
<dbReference type="SUPFAM" id="SSF52058">
    <property type="entry name" value="L domain-like"/>
    <property type="match status" value="1"/>
</dbReference>
<dbReference type="FunFam" id="2.60.40.10:FF:000087">
    <property type="entry name" value="Tyrosine-protein kinase receptor"/>
    <property type="match status" value="1"/>
</dbReference>
<dbReference type="PROSITE" id="PS50853">
    <property type="entry name" value="FN3"/>
    <property type="match status" value="2"/>
</dbReference>